<feature type="transmembrane region" description="Helical" evidence="1">
    <location>
        <begin position="142"/>
        <end position="163"/>
    </location>
</feature>
<sequence>MSVAPLRSDPALRDSSVELTEDAVRHRYPPPWVLKAIFCGEICWILSEVTWILLIPQVCVPAGALACAFIGSVAVFTARVGGRDDFAQSFSLLFQFLWLLINFVWMSEEVLWDAPDQPPPWNLTPIAEENEDLFSRIEFPCAIAFCSLFIIFLIVVFIAHFFGHRIVGLPSTKDMLISTGYLSTWALMDGLWAFETVAWLAPTAALITVFLVPLSSIAETGLGWRGVDRTDVVWILWTLSNFLWIWTEQVEDEDLTYRYSAAVVGVASLSLLLGSFKQIKAREEAPTNDLCNDA</sequence>
<evidence type="ECO:0000313" key="2">
    <source>
        <dbReference type="EMBL" id="CAD8857795.1"/>
    </source>
</evidence>
<keyword evidence="1" id="KW-0812">Transmembrane</keyword>
<feature type="transmembrane region" description="Helical" evidence="1">
    <location>
        <begin position="90"/>
        <end position="107"/>
    </location>
</feature>
<feature type="transmembrane region" description="Helical" evidence="1">
    <location>
        <begin position="199"/>
        <end position="218"/>
    </location>
</feature>
<feature type="transmembrane region" description="Helical" evidence="1">
    <location>
        <begin position="230"/>
        <end position="247"/>
    </location>
</feature>
<feature type="transmembrane region" description="Helical" evidence="1">
    <location>
        <begin position="175"/>
        <end position="193"/>
    </location>
</feature>
<accession>A0A7S1AME4</accession>
<reference evidence="2" key="1">
    <citation type="submission" date="2021-01" db="EMBL/GenBank/DDBJ databases">
        <authorList>
            <person name="Corre E."/>
            <person name="Pelletier E."/>
            <person name="Niang G."/>
            <person name="Scheremetjew M."/>
            <person name="Finn R."/>
            <person name="Kale V."/>
            <person name="Holt S."/>
            <person name="Cochrane G."/>
            <person name="Meng A."/>
            <person name="Brown T."/>
            <person name="Cohen L."/>
        </authorList>
    </citation>
    <scope>NUCLEOTIDE SEQUENCE</scope>
</reference>
<dbReference type="AlphaFoldDB" id="A0A7S1AME4"/>
<feature type="transmembrane region" description="Helical" evidence="1">
    <location>
        <begin position="60"/>
        <end position="78"/>
    </location>
</feature>
<name>A0A7S1AME4_NOCSC</name>
<gene>
    <name evidence="2" type="ORF">NSCI0253_LOCUS32147</name>
</gene>
<feature type="transmembrane region" description="Helical" evidence="1">
    <location>
        <begin position="259"/>
        <end position="276"/>
    </location>
</feature>
<keyword evidence="1" id="KW-0472">Membrane</keyword>
<organism evidence="2">
    <name type="scientific">Noctiluca scintillans</name>
    <name type="common">Sea sparkle</name>
    <name type="synonym">Red tide dinoflagellate</name>
    <dbReference type="NCBI Taxonomy" id="2966"/>
    <lineage>
        <taxon>Eukaryota</taxon>
        <taxon>Sar</taxon>
        <taxon>Alveolata</taxon>
        <taxon>Dinophyceae</taxon>
        <taxon>Noctilucales</taxon>
        <taxon>Noctilucaceae</taxon>
        <taxon>Noctiluca</taxon>
    </lineage>
</organism>
<keyword evidence="1" id="KW-1133">Transmembrane helix</keyword>
<protein>
    <submittedName>
        <fullName evidence="2">Uncharacterized protein</fullName>
    </submittedName>
</protein>
<dbReference type="EMBL" id="HBFQ01045233">
    <property type="protein sequence ID" value="CAD8857795.1"/>
    <property type="molecule type" value="Transcribed_RNA"/>
</dbReference>
<evidence type="ECO:0000256" key="1">
    <source>
        <dbReference type="SAM" id="Phobius"/>
    </source>
</evidence>
<proteinExistence type="predicted"/>